<feature type="region of interest" description="Disordered" evidence="6">
    <location>
        <begin position="1"/>
        <end position="36"/>
    </location>
</feature>
<dbReference type="InterPro" id="IPR036864">
    <property type="entry name" value="Zn2-C6_fun-type_DNA-bd_sf"/>
</dbReference>
<dbReference type="GO" id="GO:0000981">
    <property type="term" value="F:DNA-binding transcription factor activity, RNA polymerase II-specific"/>
    <property type="evidence" value="ECO:0007669"/>
    <property type="project" value="InterPro"/>
</dbReference>
<dbReference type="PROSITE" id="PS50048">
    <property type="entry name" value="ZN2_CY6_FUNGAL_2"/>
    <property type="match status" value="1"/>
</dbReference>
<dbReference type="GO" id="GO:0008270">
    <property type="term" value="F:zinc ion binding"/>
    <property type="evidence" value="ECO:0007669"/>
    <property type="project" value="InterPro"/>
</dbReference>
<keyword evidence="2" id="KW-0479">Metal-binding</keyword>
<dbReference type="SMART" id="SM00906">
    <property type="entry name" value="Fungal_trans"/>
    <property type="match status" value="1"/>
</dbReference>
<feature type="region of interest" description="Disordered" evidence="6">
    <location>
        <begin position="653"/>
        <end position="691"/>
    </location>
</feature>
<comment type="subcellular location">
    <subcellularLocation>
        <location evidence="1">Nucleus</location>
    </subcellularLocation>
</comment>
<feature type="compositionally biased region" description="Low complexity" evidence="6">
    <location>
        <begin position="118"/>
        <end position="135"/>
    </location>
</feature>
<accession>A0A8H6KWD5</accession>
<dbReference type="GO" id="GO:0005634">
    <property type="term" value="C:nucleus"/>
    <property type="evidence" value="ECO:0007669"/>
    <property type="project" value="UniProtKB-SubCell"/>
</dbReference>
<keyword evidence="5" id="KW-0539">Nucleus</keyword>
<evidence type="ECO:0000256" key="2">
    <source>
        <dbReference type="ARBA" id="ARBA00022723"/>
    </source>
</evidence>
<dbReference type="Pfam" id="PF00172">
    <property type="entry name" value="Zn_clus"/>
    <property type="match status" value="1"/>
</dbReference>
<comment type="caution">
    <text evidence="8">The sequence shown here is derived from an EMBL/GenBank/DDBJ whole genome shotgun (WGS) entry which is preliminary data.</text>
</comment>
<name>A0A8H6KWD5_9PEZI</name>
<dbReference type="Pfam" id="PF04082">
    <property type="entry name" value="Fungal_trans"/>
    <property type="match status" value="1"/>
</dbReference>
<evidence type="ECO:0000256" key="3">
    <source>
        <dbReference type="ARBA" id="ARBA00023015"/>
    </source>
</evidence>
<dbReference type="CDD" id="cd00067">
    <property type="entry name" value="GAL4"/>
    <property type="match status" value="1"/>
</dbReference>
<reference evidence="8" key="1">
    <citation type="journal article" date="2020" name="Phytopathology">
        <title>Genome Sequence Resources of Colletotrichum truncatum, C. plurivorum, C. musicola, and C. sojae: Four Species Pathogenic to Soybean (Glycine max).</title>
        <authorList>
            <person name="Rogerio F."/>
            <person name="Boufleur T.R."/>
            <person name="Ciampi-Guillardi M."/>
            <person name="Sukno S.A."/>
            <person name="Thon M.R."/>
            <person name="Massola Junior N.S."/>
            <person name="Baroncelli R."/>
        </authorList>
    </citation>
    <scope>NUCLEOTIDE SEQUENCE</scope>
    <source>
        <strain evidence="8">LFN00145</strain>
    </source>
</reference>
<dbReference type="Gene3D" id="4.10.240.10">
    <property type="entry name" value="Zn(2)-C6 fungal-type DNA-binding domain"/>
    <property type="match status" value="1"/>
</dbReference>
<keyword evidence="4" id="KW-0804">Transcription</keyword>
<dbReference type="CDD" id="cd12148">
    <property type="entry name" value="fungal_TF_MHR"/>
    <property type="match status" value="1"/>
</dbReference>
<evidence type="ECO:0000259" key="7">
    <source>
        <dbReference type="PROSITE" id="PS50048"/>
    </source>
</evidence>
<organism evidence="8 9">
    <name type="scientific">Colletotrichum plurivorum</name>
    <dbReference type="NCBI Taxonomy" id="2175906"/>
    <lineage>
        <taxon>Eukaryota</taxon>
        <taxon>Fungi</taxon>
        <taxon>Dikarya</taxon>
        <taxon>Ascomycota</taxon>
        <taxon>Pezizomycotina</taxon>
        <taxon>Sordariomycetes</taxon>
        <taxon>Hypocreomycetidae</taxon>
        <taxon>Glomerellales</taxon>
        <taxon>Glomerellaceae</taxon>
        <taxon>Colletotrichum</taxon>
        <taxon>Colletotrichum orchidearum species complex</taxon>
    </lineage>
</organism>
<evidence type="ECO:0000256" key="1">
    <source>
        <dbReference type="ARBA" id="ARBA00004123"/>
    </source>
</evidence>
<dbReference type="SMART" id="SM00066">
    <property type="entry name" value="GAL4"/>
    <property type="match status" value="1"/>
</dbReference>
<dbReference type="AlphaFoldDB" id="A0A8H6KWD5"/>
<sequence length="804" mass="88476">MAFEDDDEPVSGRSGGEEDGQPRSKKRRTNSNNTNNACDTDGPACQSCRKKKARCSRRQPCSACVRYNVECVYDDRRSKPGLRTGAVENLSQRVATLENMFLGQGVLWQQVFNALSTATNPNTSSPSQDGSSNPSLNETTASLKNTLATLADGGDSAMATLAACRPKNIPQKTASEEPTRTNGSLESVFEDTLLPQADLMDSLVEIYFANVHPWIPMLHVRQFRERMQDPAQRPQLGTIFHAVVSLCARFSQDPRLGTAEEKARYAKRCRQVVILNSMESFSVENLQALTIIAFDTIGSGRGPSAWSIVGSMTRTVEQLQLSVEDEDQAPASKHLIKRMEFLRPCRFWSEREERRRVFWNIFLMDRFCSIATGWNFSLTSADVKRRLPCEGALWEAGEPLQTPTPYFGVADQSSGASGTLPTARPEEAAQDSLGGFAYCIEATESLSLVTSFFLQQAIDVSKPHEIQVWLMKFKQLDLRLVHRWKIFLPEQWREACVLNTDGIMDPNLTQAHISHNTAVVLLHQGIAYPLPEWQTTGIRLPSGSSAETCLAAATEVAIIAEKFLQDSQHLVSPQFAFCLFICGRMFLAHSMYYSVPLPGGFDSLVGSLRTIAQRWNGPGDTSENLASKFAGRLIQARQQDHGMLDIRQAVYSDDRHQDTSPMSGDNPRTPGVGRPGTQRQHTGFTPGRHGDQDAAGLMGNFGTSNMDFDQEASPDSISLAFPPLPLAFHAQNSSRGPTAMPSPVPGAAQPPQLGGFDHYAVGISNSQVAGAHTGGDFEDLNTYLDYSFLPNQRISMFSGATEKE</sequence>
<dbReference type="Proteomes" id="UP000654918">
    <property type="component" value="Unassembled WGS sequence"/>
</dbReference>
<feature type="region of interest" description="Disordered" evidence="6">
    <location>
        <begin position="118"/>
        <end position="139"/>
    </location>
</feature>
<keyword evidence="3" id="KW-0805">Transcription regulation</keyword>
<dbReference type="GO" id="GO:0006351">
    <property type="term" value="P:DNA-templated transcription"/>
    <property type="evidence" value="ECO:0007669"/>
    <property type="project" value="InterPro"/>
</dbReference>
<proteinExistence type="predicted"/>
<evidence type="ECO:0000313" key="9">
    <source>
        <dbReference type="Proteomes" id="UP000654918"/>
    </source>
</evidence>
<evidence type="ECO:0000256" key="6">
    <source>
        <dbReference type="SAM" id="MobiDB-lite"/>
    </source>
</evidence>
<dbReference type="PANTHER" id="PTHR47338">
    <property type="entry name" value="ZN(II)2CYS6 TRANSCRIPTION FACTOR (EUROFUNG)-RELATED"/>
    <property type="match status" value="1"/>
</dbReference>
<evidence type="ECO:0000256" key="5">
    <source>
        <dbReference type="ARBA" id="ARBA00023242"/>
    </source>
</evidence>
<gene>
    <name evidence="8" type="ORF">CPLU01_02159</name>
</gene>
<dbReference type="EMBL" id="WIGO01000016">
    <property type="protein sequence ID" value="KAF6838889.1"/>
    <property type="molecule type" value="Genomic_DNA"/>
</dbReference>
<dbReference type="PANTHER" id="PTHR47338:SF23">
    <property type="entry name" value="ZN(II)2CYS6 TRANSCRIPTION FACTOR (EUROFUNG)"/>
    <property type="match status" value="1"/>
</dbReference>
<evidence type="ECO:0000313" key="8">
    <source>
        <dbReference type="EMBL" id="KAF6838889.1"/>
    </source>
</evidence>
<keyword evidence="9" id="KW-1185">Reference proteome</keyword>
<dbReference type="PROSITE" id="PS00463">
    <property type="entry name" value="ZN2_CY6_FUNGAL_1"/>
    <property type="match status" value="1"/>
</dbReference>
<dbReference type="InterPro" id="IPR001138">
    <property type="entry name" value="Zn2Cys6_DnaBD"/>
</dbReference>
<evidence type="ECO:0000256" key="4">
    <source>
        <dbReference type="ARBA" id="ARBA00023163"/>
    </source>
</evidence>
<dbReference type="InterPro" id="IPR050815">
    <property type="entry name" value="TF_fung"/>
</dbReference>
<dbReference type="GO" id="GO:0003677">
    <property type="term" value="F:DNA binding"/>
    <property type="evidence" value="ECO:0007669"/>
    <property type="project" value="InterPro"/>
</dbReference>
<dbReference type="SUPFAM" id="SSF57701">
    <property type="entry name" value="Zn2/Cys6 DNA-binding domain"/>
    <property type="match status" value="1"/>
</dbReference>
<feature type="domain" description="Zn(2)-C6 fungal-type" evidence="7">
    <location>
        <begin position="44"/>
        <end position="73"/>
    </location>
</feature>
<dbReference type="InterPro" id="IPR007219">
    <property type="entry name" value="XnlR_reg_dom"/>
</dbReference>
<protein>
    <recommendedName>
        <fullName evidence="7">Zn(2)-C6 fungal-type domain-containing protein</fullName>
    </recommendedName>
</protein>